<evidence type="ECO:0000313" key="1">
    <source>
        <dbReference type="EMBL" id="MDE9625253.1"/>
    </source>
</evidence>
<dbReference type="Proteomes" id="UP001147046">
    <property type="component" value="Unassembled WGS sequence"/>
</dbReference>
<dbReference type="EMBL" id="JAKIHV010000014">
    <property type="protein sequence ID" value="MDE9625253.1"/>
    <property type="molecule type" value="Genomic_DNA"/>
</dbReference>
<accession>A0AAJ1JWK3</accession>
<dbReference type="RefSeq" id="WP_193134505.1">
    <property type="nucleotide sequence ID" value="NZ_JAKIHV010000014.1"/>
</dbReference>
<organism evidence="1 2">
    <name type="scientific">Citrobacter portucalensis</name>
    <dbReference type="NCBI Taxonomy" id="1639133"/>
    <lineage>
        <taxon>Bacteria</taxon>
        <taxon>Pseudomonadati</taxon>
        <taxon>Pseudomonadota</taxon>
        <taxon>Gammaproteobacteria</taxon>
        <taxon>Enterobacterales</taxon>
        <taxon>Enterobacteriaceae</taxon>
        <taxon>Citrobacter</taxon>
        <taxon>Citrobacter freundii complex</taxon>
    </lineage>
</organism>
<gene>
    <name evidence="1" type="ORF">L2102_18195</name>
</gene>
<sequence>MQRFVSAIRKSVQDKNWLAAVFIALNMPDICSVVQNPYAKVVGERYRQWFDRYLKDKYKVGLTKFTAEDCYQFRCKCLHQGILMRDNDEKFNLTPPVHNMHIHLNEVNGVIQLQVDVFCEDMCQAVEQWINDMSPYPAVTLRMKELIEIKFPLGLFN</sequence>
<proteinExistence type="predicted"/>
<dbReference type="AlphaFoldDB" id="A0AAJ1JWK3"/>
<name>A0AAJ1JWK3_9ENTR</name>
<protein>
    <submittedName>
        <fullName evidence="1">Uncharacterized protein</fullName>
    </submittedName>
</protein>
<comment type="caution">
    <text evidence="1">The sequence shown here is derived from an EMBL/GenBank/DDBJ whole genome shotgun (WGS) entry which is preliminary data.</text>
</comment>
<evidence type="ECO:0000313" key="2">
    <source>
        <dbReference type="Proteomes" id="UP001147046"/>
    </source>
</evidence>
<reference evidence="1" key="1">
    <citation type="submission" date="2022-01" db="EMBL/GenBank/DDBJ databases">
        <title>Genetic Characterization of Carbapenem-resistant Citrobacter spp. from China: a multicenter study.</title>
        <authorList>
            <person name="Ye L."/>
        </authorList>
    </citation>
    <scope>NUCLEOTIDE SEQUENCE</scope>
    <source>
        <strain evidence="1">IR5464</strain>
    </source>
</reference>